<dbReference type="OMA" id="CVNIDPR"/>
<dbReference type="STRING" id="336963.C4JZE3"/>
<keyword evidence="2" id="KW-0479">Metal-binding</keyword>
<protein>
    <recommendedName>
        <fullName evidence="8">PHD-type domain-containing protein</fullName>
    </recommendedName>
</protein>
<evidence type="ECO:0000256" key="6">
    <source>
        <dbReference type="PROSITE-ProRule" id="PRU00146"/>
    </source>
</evidence>
<evidence type="ECO:0000256" key="7">
    <source>
        <dbReference type="SAM" id="MobiDB-lite"/>
    </source>
</evidence>
<organism evidence="9 10">
    <name type="scientific">Uncinocarpus reesii (strain UAMH 1704)</name>
    <dbReference type="NCBI Taxonomy" id="336963"/>
    <lineage>
        <taxon>Eukaryota</taxon>
        <taxon>Fungi</taxon>
        <taxon>Dikarya</taxon>
        <taxon>Ascomycota</taxon>
        <taxon>Pezizomycotina</taxon>
        <taxon>Eurotiomycetes</taxon>
        <taxon>Eurotiomycetidae</taxon>
        <taxon>Onygenales</taxon>
        <taxon>Onygenaceae</taxon>
        <taxon>Uncinocarpus</taxon>
    </lineage>
</organism>
<proteinExistence type="predicted"/>
<dbReference type="SUPFAM" id="SSF57903">
    <property type="entry name" value="FYVE/PHD zinc finger"/>
    <property type="match status" value="1"/>
</dbReference>
<dbReference type="PANTHER" id="PTHR46174">
    <property type="entry name" value="CXXC-TYPE ZINC FINGER PROTEIN 1"/>
    <property type="match status" value="1"/>
</dbReference>
<feature type="region of interest" description="Disordered" evidence="7">
    <location>
        <begin position="1"/>
        <end position="33"/>
    </location>
</feature>
<feature type="compositionally biased region" description="Polar residues" evidence="7">
    <location>
        <begin position="617"/>
        <end position="633"/>
    </location>
</feature>
<comment type="subcellular location">
    <subcellularLocation>
        <location evidence="1">Nucleus</location>
    </subcellularLocation>
</comment>
<feature type="compositionally biased region" description="Low complexity" evidence="7">
    <location>
        <begin position="375"/>
        <end position="390"/>
    </location>
</feature>
<dbReference type="InterPro" id="IPR001965">
    <property type="entry name" value="Znf_PHD"/>
</dbReference>
<feature type="region of interest" description="Disordered" evidence="7">
    <location>
        <begin position="372"/>
        <end position="487"/>
    </location>
</feature>
<feature type="domain" description="PHD-type" evidence="8">
    <location>
        <begin position="489"/>
        <end position="540"/>
    </location>
</feature>
<dbReference type="Pfam" id="PF00628">
    <property type="entry name" value="PHD"/>
    <property type="match status" value="1"/>
</dbReference>
<dbReference type="GeneID" id="8443914"/>
<dbReference type="Proteomes" id="UP000002058">
    <property type="component" value="Unassembled WGS sequence"/>
</dbReference>
<dbReference type="GO" id="GO:0008270">
    <property type="term" value="F:zinc ion binding"/>
    <property type="evidence" value="ECO:0007669"/>
    <property type="project" value="UniProtKB-KW"/>
</dbReference>
<dbReference type="InterPro" id="IPR011011">
    <property type="entry name" value="Znf_FYVE_PHD"/>
</dbReference>
<evidence type="ECO:0000256" key="5">
    <source>
        <dbReference type="ARBA" id="ARBA00023242"/>
    </source>
</evidence>
<evidence type="ECO:0000256" key="1">
    <source>
        <dbReference type="ARBA" id="ARBA00004123"/>
    </source>
</evidence>
<feature type="region of interest" description="Disordered" evidence="7">
    <location>
        <begin position="606"/>
        <end position="635"/>
    </location>
</feature>
<dbReference type="HOGENOM" id="CLU_011451_0_0_1"/>
<dbReference type="InterPro" id="IPR019787">
    <property type="entry name" value="Znf_PHD-finger"/>
</dbReference>
<dbReference type="PANTHER" id="PTHR46174:SF1">
    <property type="entry name" value="CXXC-TYPE ZINC FINGER PROTEIN 1"/>
    <property type="match status" value="1"/>
</dbReference>
<keyword evidence="4" id="KW-0862">Zinc</keyword>
<evidence type="ECO:0000256" key="2">
    <source>
        <dbReference type="ARBA" id="ARBA00022723"/>
    </source>
</evidence>
<name>C4JZE3_UNCRE</name>
<gene>
    <name evidence="9" type="ORF">UREG_07544</name>
</gene>
<feature type="compositionally biased region" description="Low complexity" evidence="7">
    <location>
        <begin position="432"/>
        <end position="443"/>
    </location>
</feature>
<feature type="region of interest" description="Disordered" evidence="7">
    <location>
        <begin position="325"/>
        <end position="344"/>
    </location>
</feature>
<dbReference type="KEGG" id="ure:UREG_07544"/>
<dbReference type="InterPro" id="IPR013083">
    <property type="entry name" value="Znf_RING/FYVE/PHD"/>
</dbReference>
<dbReference type="RefSeq" id="XP_002582771.1">
    <property type="nucleotide sequence ID" value="XM_002582725.1"/>
</dbReference>
<feature type="compositionally biased region" description="Low complexity" evidence="7">
    <location>
        <begin position="606"/>
        <end position="616"/>
    </location>
</feature>
<evidence type="ECO:0000259" key="8">
    <source>
        <dbReference type="PROSITE" id="PS50016"/>
    </source>
</evidence>
<dbReference type="InParanoid" id="C4JZE3"/>
<dbReference type="AlphaFoldDB" id="C4JZE3"/>
<keyword evidence="5" id="KW-0539">Nucleus</keyword>
<feature type="compositionally biased region" description="Acidic residues" evidence="7">
    <location>
        <begin position="475"/>
        <end position="487"/>
    </location>
</feature>
<accession>C4JZE3</accession>
<dbReference type="VEuPathDB" id="FungiDB:UREG_07544"/>
<keyword evidence="10" id="KW-1185">Reference proteome</keyword>
<dbReference type="InterPro" id="IPR019786">
    <property type="entry name" value="Zinc_finger_PHD-type_CS"/>
</dbReference>
<dbReference type="SMART" id="SM00249">
    <property type="entry name" value="PHD"/>
    <property type="match status" value="1"/>
</dbReference>
<dbReference type="InterPro" id="IPR011009">
    <property type="entry name" value="Kinase-like_dom_sf"/>
</dbReference>
<reference evidence="10" key="1">
    <citation type="journal article" date="2009" name="Genome Res.">
        <title>Comparative genomic analyses of the human fungal pathogens Coccidioides and their relatives.</title>
        <authorList>
            <person name="Sharpton T.J."/>
            <person name="Stajich J.E."/>
            <person name="Rounsley S.D."/>
            <person name="Gardner M.J."/>
            <person name="Wortman J.R."/>
            <person name="Jordar V.S."/>
            <person name="Maiti R."/>
            <person name="Kodira C.D."/>
            <person name="Neafsey D.E."/>
            <person name="Zeng Q."/>
            <person name="Hung C.-Y."/>
            <person name="McMahan C."/>
            <person name="Muszewska A."/>
            <person name="Grynberg M."/>
            <person name="Mandel M.A."/>
            <person name="Kellner E.M."/>
            <person name="Barker B.M."/>
            <person name="Galgiani J.N."/>
            <person name="Orbach M.J."/>
            <person name="Kirkland T.N."/>
            <person name="Cole G.T."/>
            <person name="Henn M.R."/>
            <person name="Birren B.W."/>
            <person name="Taylor J.W."/>
        </authorList>
    </citation>
    <scope>NUCLEOTIDE SEQUENCE [LARGE SCALE GENOMIC DNA]</scope>
    <source>
        <strain evidence="10">UAMH 1704</strain>
    </source>
</reference>
<dbReference type="eggNOG" id="KOG1632">
    <property type="taxonomic scope" value="Eukaryota"/>
</dbReference>
<dbReference type="SUPFAM" id="SSF56112">
    <property type="entry name" value="Protein kinase-like (PK-like)"/>
    <property type="match status" value="1"/>
</dbReference>
<dbReference type="GO" id="GO:0048188">
    <property type="term" value="C:Set1C/COMPASS complex"/>
    <property type="evidence" value="ECO:0007669"/>
    <property type="project" value="InterPro"/>
</dbReference>
<sequence>MSNSNVVPAAEHTPSLNTPTVTEAGPDSNESEIMMDIDPKSSADPGATDALMPTNSLLASNQQAGLRVDTSHIRSTEPASLEYWENILSKCVPETRFNTPAPGTRDTFVLGRVIIKCDHHNPEPTGDYRFWDENEEAAVVLASEALPDIILPEYYLRTKIRGRDILVRSYIPGVPLGAVWSSLSVEQKASFKAQVRDIARRLYRIKPSSSTPSYVAQSNSPEGDTNLCRDGHDILFGNTSTESGDLGLSHNDLMPSNIIVNNDKVVGIVGWSNAGYFNYGAIGQVHRTVRCKNDNESTIDGSWQESISWHDLYDAANEERGVVHDSVDAESKSINPSVKSEESIPTLNTVPSMATNETFDFPTPKKIFDLKQESVSRASSSERSSPAPSVKVTKKRAGPPVGTKKGQAVRKPAVKKRKLNGMESVDDTAGSQRSSATPAPARAKTAKQRNRKQPSASTAGSPPPDTKNRGRPHELDEDAEGEDDDDDSELFCICRRPDNHTWMIACDGGCEDWFHGKCVNMKQADADLIDKYICPNCQEKQGVRTTWKRMCRLPGCRRPARVTAKTPSKYCSDDHGVEFMKRKIQIAARRSAAAAGLGGGLDAENKANGNAGDNGNSEVLNNSGTHQEGTQDLINRGGVLTPREVKAIADGVQSAEEFRKLGESLLSSDSQGLTLLREVAESFNSKSEVPAKEIDFDILPDTVEWTSEERRQMDILKAQRKELLHRSQMLRDRDKFLVLVRQRAKSILEQLRQNDPKGWKDVCGFDTRLSWSDDEFDEWRQTESGKKTLQDGILEAKPPADGEGDTEMIDADKASEVNSIAQGVCIKKRCEQHKQWGKVQQQDILFEQSIVKDQLAKCEKTATQVIDGVVLRAYGNQDMAMGGTA</sequence>
<evidence type="ECO:0000256" key="4">
    <source>
        <dbReference type="ARBA" id="ARBA00022833"/>
    </source>
</evidence>
<evidence type="ECO:0000313" key="10">
    <source>
        <dbReference type="Proteomes" id="UP000002058"/>
    </source>
</evidence>
<dbReference type="EMBL" id="CH476619">
    <property type="protein sequence ID" value="EEP82679.1"/>
    <property type="molecule type" value="Genomic_DNA"/>
</dbReference>
<dbReference type="Gene3D" id="3.30.40.10">
    <property type="entry name" value="Zinc/RING finger domain, C3HC4 (zinc finger)"/>
    <property type="match status" value="1"/>
</dbReference>
<feature type="compositionally biased region" description="Polar residues" evidence="7">
    <location>
        <begin position="332"/>
        <end position="344"/>
    </location>
</feature>
<dbReference type="GO" id="GO:0045893">
    <property type="term" value="P:positive regulation of DNA-templated transcription"/>
    <property type="evidence" value="ECO:0007669"/>
    <property type="project" value="TreeGrafter"/>
</dbReference>
<dbReference type="InterPro" id="IPR037869">
    <property type="entry name" value="Spp1/CFP1"/>
</dbReference>
<evidence type="ECO:0000313" key="9">
    <source>
        <dbReference type="EMBL" id="EEP82679.1"/>
    </source>
</evidence>
<dbReference type="OrthoDB" id="436852at2759"/>
<dbReference type="PROSITE" id="PS50016">
    <property type="entry name" value="ZF_PHD_2"/>
    <property type="match status" value="1"/>
</dbReference>
<dbReference type="PROSITE" id="PS01359">
    <property type="entry name" value="ZF_PHD_1"/>
    <property type="match status" value="1"/>
</dbReference>
<evidence type="ECO:0000256" key="3">
    <source>
        <dbReference type="ARBA" id="ARBA00022771"/>
    </source>
</evidence>
<keyword evidence="3 6" id="KW-0863">Zinc-finger</keyword>